<dbReference type="SUPFAM" id="SSF81383">
    <property type="entry name" value="F-box domain"/>
    <property type="match status" value="1"/>
</dbReference>
<keyword evidence="1" id="KW-0472">Membrane</keyword>
<dbReference type="Gene3D" id="1.20.1280.50">
    <property type="match status" value="1"/>
</dbReference>
<keyword evidence="1" id="KW-1133">Transmembrane helix</keyword>
<dbReference type="SMART" id="SM00256">
    <property type="entry name" value="FBOX"/>
    <property type="match status" value="1"/>
</dbReference>
<dbReference type="CDD" id="cd22157">
    <property type="entry name" value="F-box_AtFBW1-like"/>
    <property type="match status" value="1"/>
</dbReference>
<evidence type="ECO:0000313" key="4">
    <source>
        <dbReference type="Proteomes" id="UP000434276"/>
    </source>
</evidence>
<sequence>MTMMMSDLPNDLVEEILSRVPITSLGAVRSTCKRWNGLSKDRIVCKGDANQQFTGFTRYVNESTVCSMRLNLNEIQNEDVELVELSINKINKFIELELFQVYYSDGLLLLVTDEVDSKIVVWNPYLGQTRLIQCRDTEHFKYRYALGYDNNRNHKILMYNRKNCEIYDFKSDSWKVLDIIPDLRTNIYVRDMSIKGNTYFFYRGEKIGEGLAGCLLSFDFTRERFVSCLPLPFQIAKFDDNVALSSAREEHLVVLFNNWEESEMEIWVTTKIEPNAVSWSNFLTFTHFRIKFLVTSFFIDQEKKLAVVFGRSLSKQMRCNIAYIIGDNGYLRILDFGVTFIPSNLPVSYAPSLVKITQGQELSVIEEKKRSRLLASLVYSTLFVSFIIFFSFISSVFI</sequence>
<dbReference type="Pfam" id="PF07734">
    <property type="entry name" value="FBA_1"/>
    <property type="match status" value="1"/>
</dbReference>
<dbReference type="InterPro" id="IPR006527">
    <property type="entry name" value="F-box-assoc_dom_typ1"/>
</dbReference>
<name>A0A5S9WQ79_ARATH</name>
<dbReference type="Proteomes" id="UP000434276">
    <property type="component" value="Unassembled WGS sequence"/>
</dbReference>
<dbReference type="PANTHER" id="PTHR31672">
    <property type="entry name" value="BNACNNG10540D PROTEIN"/>
    <property type="match status" value="1"/>
</dbReference>
<proteinExistence type="predicted"/>
<evidence type="ECO:0000313" key="3">
    <source>
        <dbReference type="EMBL" id="CAA0321408.1"/>
    </source>
</evidence>
<dbReference type="InterPro" id="IPR017451">
    <property type="entry name" value="F-box-assoc_interact_dom"/>
</dbReference>
<evidence type="ECO:0000259" key="2">
    <source>
        <dbReference type="PROSITE" id="PS50181"/>
    </source>
</evidence>
<dbReference type="AlphaFoldDB" id="A0A5S9WQ79"/>
<dbReference type="Pfam" id="PF00646">
    <property type="entry name" value="F-box"/>
    <property type="match status" value="1"/>
</dbReference>
<organism evidence="3 4">
    <name type="scientific">Arabidopsis thaliana</name>
    <name type="common">Mouse-ear cress</name>
    <dbReference type="NCBI Taxonomy" id="3702"/>
    <lineage>
        <taxon>Eukaryota</taxon>
        <taxon>Viridiplantae</taxon>
        <taxon>Streptophyta</taxon>
        <taxon>Embryophyta</taxon>
        <taxon>Tracheophyta</taxon>
        <taxon>Spermatophyta</taxon>
        <taxon>Magnoliopsida</taxon>
        <taxon>eudicotyledons</taxon>
        <taxon>Gunneridae</taxon>
        <taxon>Pentapetalae</taxon>
        <taxon>rosids</taxon>
        <taxon>malvids</taxon>
        <taxon>Brassicales</taxon>
        <taxon>Brassicaceae</taxon>
        <taxon>Camelineae</taxon>
        <taxon>Arabidopsis</taxon>
    </lineage>
</organism>
<dbReference type="InterPro" id="IPR036047">
    <property type="entry name" value="F-box-like_dom_sf"/>
</dbReference>
<feature type="transmembrane region" description="Helical" evidence="1">
    <location>
        <begin position="373"/>
        <end position="397"/>
    </location>
</feature>
<dbReference type="OrthoDB" id="1043868at2759"/>
<dbReference type="ExpressionAtlas" id="A0A5S9WQ79">
    <property type="expression patterns" value="baseline and differential"/>
</dbReference>
<dbReference type="EMBL" id="CACSHJ010000087">
    <property type="protein sequence ID" value="CAA0321408.1"/>
    <property type="molecule type" value="Genomic_DNA"/>
</dbReference>
<accession>A0A5S9WQ79</accession>
<feature type="domain" description="F-box" evidence="2">
    <location>
        <begin position="2"/>
        <end position="56"/>
    </location>
</feature>
<dbReference type="NCBIfam" id="TIGR01640">
    <property type="entry name" value="F_box_assoc_1"/>
    <property type="match status" value="1"/>
</dbReference>
<dbReference type="PROSITE" id="PS50181">
    <property type="entry name" value="FBOX"/>
    <property type="match status" value="1"/>
</dbReference>
<protein>
    <recommendedName>
        <fullName evidence="2">F-box domain-containing protein</fullName>
    </recommendedName>
</protein>
<evidence type="ECO:0000256" key="1">
    <source>
        <dbReference type="SAM" id="Phobius"/>
    </source>
</evidence>
<dbReference type="InterPro" id="IPR050796">
    <property type="entry name" value="SCF_F-box_component"/>
</dbReference>
<dbReference type="InterPro" id="IPR011043">
    <property type="entry name" value="Gal_Oxase/kelch_b-propeller"/>
</dbReference>
<keyword evidence="1" id="KW-0812">Transmembrane</keyword>
<dbReference type="PANTHER" id="PTHR31672:SF13">
    <property type="entry name" value="F-BOX PROTEIN CPR30-LIKE"/>
    <property type="match status" value="1"/>
</dbReference>
<dbReference type="SUPFAM" id="SSF50965">
    <property type="entry name" value="Galactose oxidase, central domain"/>
    <property type="match status" value="1"/>
</dbReference>
<reference evidence="3 4" key="1">
    <citation type="submission" date="2019-12" db="EMBL/GenBank/DDBJ databases">
        <authorList>
            <person name="Jiao W.-B."/>
            <person name="Schneeberger K."/>
        </authorList>
    </citation>
    <scope>NUCLEOTIDE SEQUENCE [LARGE SCALE GENOMIC DNA]</scope>
    <source>
        <strain evidence="4">cv. C24</strain>
    </source>
</reference>
<dbReference type="InterPro" id="IPR001810">
    <property type="entry name" value="F-box_dom"/>
</dbReference>
<gene>
    <name evidence="3" type="ORF">C24_LOCUS5644</name>
</gene>